<dbReference type="GO" id="GO:0005829">
    <property type="term" value="C:cytosol"/>
    <property type="evidence" value="ECO:0007669"/>
    <property type="project" value="TreeGrafter"/>
</dbReference>
<sequence>MKVIRSIKEMNEVSEEQRLSKNTIGFVPTMGFLHEGHLALVEQAKKDTTFVVVSVFVNPLQFNQATDLEKYPRDFERDEKILSEAGVDAIFYPSVDDMYPKSPAIQMNLVDRGDVLCGATRPGHFEGVLTVLSKLFNIIRPTHTFFGLKDAQQVAVVDSLINDLNFDIKLVPVPTVREDSGLAKSSRNVNLNPAEREEAANIYRSLLRGREELMNDNEWTREQVINTVNDFLQNRISGEIDYIDCLTYPELKSDNVKNHDIIIAVAVKYQYARLIDNVILHPNGQFKYGGD</sequence>
<protein>
    <recommendedName>
        <fullName evidence="9">Pantothenate synthetase</fullName>
        <shortName evidence="9">PS</shortName>
        <ecNumber evidence="9">6.3.2.1</ecNumber>
    </recommendedName>
    <alternativeName>
        <fullName evidence="9">Pantoate--beta-alanine ligase</fullName>
    </alternativeName>
    <alternativeName>
        <fullName evidence="9">Pantoate-activating enzyme</fullName>
    </alternativeName>
</protein>
<keyword evidence="6 9" id="KW-0547">Nucleotide-binding</keyword>
<evidence type="ECO:0000313" key="11">
    <source>
        <dbReference type="Proteomes" id="UP000243524"/>
    </source>
</evidence>
<dbReference type="HAMAP" id="MF_00158">
    <property type="entry name" value="PanC"/>
    <property type="match status" value="1"/>
</dbReference>
<evidence type="ECO:0000256" key="4">
    <source>
        <dbReference type="ARBA" id="ARBA00022598"/>
    </source>
</evidence>
<reference evidence="10 11" key="1">
    <citation type="submission" date="2017-06" db="EMBL/GenBank/DDBJ databases">
        <title>the draft geome sequence of Illustriluteabacillus marina B3227.</title>
        <authorList>
            <person name="He R.-H."/>
            <person name="Du Z.-J."/>
        </authorList>
    </citation>
    <scope>NUCLEOTIDE SEQUENCE [LARGE SCALE GENOMIC DNA]</scope>
    <source>
        <strain evidence="10 11">B3227</strain>
    </source>
</reference>
<evidence type="ECO:0000256" key="7">
    <source>
        <dbReference type="ARBA" id="ARBA00022840"/>
    </source>
</evidence>
<evidence type="ECO:0000313" key="10">
    <source>
        <dbReference type="EMBL" id="PKR78828.1"/>
    </source>
</evidence>
<dbReference type="GO" id="GO:0005524">
    <property type="term" value="F:ATP binding"/>
    <property type="evidence" value="ECO:0007669"/>
    <property type="project" value="UniProtKB-KW"/>
</dbReference>
<dbReference type="InterPro" id="IPR042176">
    <property type="entry name" value="Pantoate_ligase_C"/>
</dbReference>
<dbReference type="FunFam" id="3.40.50.620:FF:000013">
    <property type="entry name" value="Pantothenate synthetase"/>
    <property type="match status" value="1"/>
</dbReference>
<dbReference type="PANTHER" id="PTHR21299">
    <property type="entry name" value="CYTIDYLATE KINASE/PANTOATE-BETA-ALANINE LIGASE"/>
    <property type="match status" value="1"/>
</dbReference>
<dbReference type="GO" id="GO:0015940">
    <property type="term" value="P:pantothenate biosynthetic process"/>
    <property type="evidence" value="ECO:0007669"/>
    <property type="project" value="UniProtKB-UniRule"/>
</dbReference>
<dbReference type="PANTHER" id="PTHR21299:SF1">
    <property type="entry name" value="PANTOATE--BETA-ALANINE LIGASE"/>
    <property type="match status" value="1"/>
</dbReference>
<dbReference type="Gene3D" id="3.40.50.620">
    <property type="entry name" value="HUPs"/>
    <property type="match status" value="1"/>
</dbReference>
<dbReference type="Gene3D" id="3.30.1300.10">
    <property type="entry name" value="Pantoate-beta-alanine ligase, C-terminal domain"/>
    <property type="match status" value="1"/>
</dbReference>
<comment type="similarity">
    <text evidence="2 9">Belongs to the pantothenate synthetase family.</text>
</comment>
<comment type="subunit">
    <text evidence="9">Homodimer.</text>
</comment>
<feature type="binding site" evidence="9">
    <location>
        <position position="176"/>
    </location>
    <ligand>
        <name>ATP</name>
        <dbReference type="ChEBI" id="CHEBI:30616"/>
    </ligand>
</feature>
<dbReference type="InterPro" id="IPR003721">
    <property type="entry name" value="Pantoate_ligase"/>
</dbReference>
<dbReference type="OrthoDB" id="9773087at2"/>
<comment type="catalytic activity">
    <reaction evidence="8 9">
        <text>(R)-pantoate + beta-alanine + ATP = (R)-pantothenate + AMP + diphosphate + H(+)</text>
        <dbReference type="Rhea" id="RHEA:10912"/>
        <dbReference type="ChEBI" id="CHEBI:15378"/>
        <dbReference type="ChEBI" id="CHEBI:15980"/>
        <dbReference type="ChEBI" id="CHEBI:29032"/>
        <dbReference type="ChEBI" id="CHEBI:30616"/>
        <dbReference type="ChEBI" id="CHEBI:33019"/>
        <dbReference type="ChEBI" id="CHEBI:57966"/>
        <dbReference type="ChEBI" id="CHEBI:456215"/>
        <dbReference type="EC" id="6.3.2.1"/>
    </reaction>
</comment>
<proteinExistence type="inferred from homology"/>
<evidence type="ECO:0000256" key="3">
    <source>
        <dbReference type="ARBA" id="ARBA00022490"/>
    </source>
</evidence>
<organism evidence="10 11">
    <name type="scientific">Halalkalibacillus sediminis</name>
    <dbReference type="NCBI Taxonomy" id="2018042"/>
    <lineage>
        <taxon>Bacteria</taxon>
        <taxon>Bacillati</taxon>
        <taxon>Bacillota</taxon>
        <taxon>Bacilli</taxon>
        <taxon>Bacillales</taxon>
        <taxon>Bacillaceae</taxon>
        <taxon>Halalkalibacillus</taxon>
    </lineage>
</organism>
<dbReference type="InterPro" id="IPR014729">
    <property type="entry name" value="Rossmann-like_a/b/a_fold"/>
</dbReference>
<feature type="binding site" evidence="9">
    <location>
        <position position="61"/>
    </location>
    <ligand>
        <name>(R)-pantoate</name>
        <dbReference type="ChEBI" id="CHEBI:15980"/>
    </ligand>
</feature>
<evidence type="ECO:0000256" key="1">
    <source>
        <dbReference type="ARBA" id="ARBA00004990"/>
    </source>
</evidence>
<gene>
    <name evidence="9" type="primary">panC</name>
    <name evidence="10" type="ORF">CEY16_03485</name>
</gene>
<feature type="binding site" evidence="9">
    <location>
        <position position="153"/>
    </location>
    <ligand>
        <name>(R)-pantoate</name>
        <dbReference type="ChEBI" id="CHEBI:15980"/>
    </ligand>
</feature>
<evidence type="ECO:0000256" key="5">
    <source>
        <dbReference type="ARBA" id="ARBA00022655"/>
    </source>
</evidence>
<evidence type="ECO:0000256" key="6">
    <source>
        <dbReference type="ARBA" id="ARBA00022741"/>
    </source>
</evidence>
<name>A0A2I0QWZ4_9BACI</name>
<keyword evidence="11" id="KW-1185">Reference proteome</keyword>
<dbReference type="NCBIfam" id="TIGR00018">
    <property type="entry name" value="panC"/>
    <property type="match status" value="1"/>
</dbReference>
<comment type="function">
    <text evidence="9">Catalyzes the condensation of pantoate with beta-alanine in an ATP-dependent reaction via a pantoyl-adenylate intermediate.</text>
</comment>
<dbReference type="NCBIfam" id="TIGR00125">
    <property type="entry name" value="cyt_tran_rel"/>
    <property type="match status" value="1"/>
</dbReference>
<dbReference type="Proteomes" id="UP000243524">
    <property type="component" value="Unassembled WGS sequence"/>
</dbReference>
<keyword evidence="3 9" id="KW-0963">Cytoplasm</keyword>
<comment type="caution">
    <text evidence="10">The sequence shown here is derived from an EMBL/GenBank/DDBJ whole genome shotgun (WGS) entry which is preliminary data.</text>
</comment>
<dbReference type="CDD" id="cd00560">
    <property type="entry name" value="PanC"/>
    <property type="match status" value="1"/>
</dbReference>
<dbReference type="GO" id="GO:0004592">
    <property type="term" value="F:pantoate-beta-alanine ligase activity"/>
    <property type="evidence" value="ECO:0007669"/>
    <property type="project" value="UniProtKB-UniRule"/>
</dbReference>
<feature type="active site" description="Proton donor" evidence="9">
    <location>
        <position position="37"/>
    </location>
</feature>
<feature type="binding site" evidence="9">
    <location>
        <begin position="147"/>
        <end position="150"/>
    </location>
    <ligand>
        <name>ATP</name>
        <dbReference type="ChEBI" id="CHEBI:30616"/>
    </ligand>
</feature>
<dbReference type="InterPro" id="IPR004821">
    <property type="entry name" value="Cyt_trans-like"/>
</dbReference>
<comment type="miscellaneous">
    <text evidence="9">The reaction proceeds by a bi uni uni bi ping pong mechanism.</text>
</comment>
<comment type="subcellular location">
    <subcellularLocation>
        <location evidence="9">Cytoplasm</location>
    </subcellularLocation>
</comment>
<keyword evidence="5 9" id="KW-0566">Pantothenate biosynthesis</keyword>
<dbReference type="EC" id="6.3.2.1" evidence="9"/>
<dbReference type="RefSeq" id="WP_101330572.1">
    <property type="nucleotide sequence ID" value="NZ_PJNH01000001.1"/>
</dbReference>
<dbReference type="EMBL" id="PJNH01000001">
    <property type="protein sequence ID" value="PKR78828.1"/>
    <property type="molecule type" value="Genomic_DNA"/>
</dbReference>
<feature type="binding site" evidence="9">
    <location>
        <begin position="30"/>
        <end position="37"/>
    </location>
    <ligand>
        <name>ATP</name>
        <dbReference type="ChEBI" id="CHEBI:30616"/>
    </ligand>
</feature>
<evidence type="ECO:0000256" key="8">
    <source>
        <dbReference type="ARBA" id="ARBA00048258"/>
    </source>
</evidence>
<dbReference type="SUPFAM" id="SSF52374">
    <property type="entry name" value="Nucleotidylyl transferase"/>
    <property type="match status" value="1"/>
</dbReference>
<evidence type="ECO:0000256" key="9">
    <source>
        <dbReference type="HAMAP-Rule" id="MF_00158"/>
    </source>
</evidence>
<keyword evidence="4 9" id="KW-0436">Ligase</keyword>
<dbReference type="AlphaFoldDB" id="A0A2I0QWZ4"/>
<dbReference type="Pfam" id="PF02569">
    <property type="entry name" value="Pantoate_ligase"/>
    <property type="match status" value="1"/>
</dbReference>
<comment type="pathway">
    <text evidence="1 9">Cofactor biosynthesis; (R)-pantothenate biosynthesis; (R)-pantothenate from (R)-pantoate and beta-alanine: step 1/1.</text>
</comment>
<evidence type="ECO:0000256" key="2">
    <source>
        <dbReference type="ARBA" id="ARBA00009256"/>
    </source>
</evidence>
<feature type="binding site" evidence="9">
    <location>
        <position position="61"/>
    </location>
    <ligand>
        <name>beta-alanine</name>
        <dbReference type="ChEBI" id="CHEBI:57966"/>
    </ligand>
</feature>
<keyword evidence="7 9" id="KW-0067">ATP-binding</keyword>
<accession>A0A2I0QWZ4</accession>
<feature type="binding site" evidence="9">
    <location>
        <begin position="184"/>
        <end position="187"/>
    </location>
    <ligand>
        <name>ATP</name>
        <dbReference type="ChEBI" id="CHEBI:30616"/>
    </ligand>
</feature>
<dbReference type="UniPathway" id="UPA00028">
    <property type="reaction ID" value="UER00005"/>
</dbReference>